<dbReference type="EMBL" id="AGNL01011895">
    <property type="protein sequence ID" value="EJK68170.1"/>
    <property type="molecule type" value="Genomic_DNA"/>
</dbReference>
<evidence type="ECO:0000256" key="4">
    <source>
        <dbReference type="ARBA" id="ARBA00022737"/>
    </source>
</evidence>
<dbReference type="GO" id="GO:0005737">
    <property type="term" value="C:cytoplasm"/>
    <property type="evidence" value="ECO:0007669"/>
    <property type="project" value="UniProtKB-ARBA"/>
</dbReference>
<dbReference type="SUPFAM" id="SSF53335">
    <property type="entry name" value="S-adenosyl-L-methionine-dependent methyltransferases"/>
    <property type="match status" value="1"/>
</dbReference>
<dbReference type="eggNOG" id="KOG2110">
    <property type="taxonomic scope" value="Eukaryota"/>
</dbReference>
<keyword evidence="3" id="KW-0808">Transferase</keyword>
<accession>K0SS15</accession>
<evidence type="ECO:0000256" key="1">
    <source>
        <dbReference type="ARBA" id="ARBA00022574"/>
    </source>
</evidence>
<protein>
    <submittedName>
        <fullName evidence="7">Uncharacterized protein</fullName>
    </submittedName>
</protein>
<feature type="compositionally biased region" description="Polar residues" evidence="6">
    <location>
        <begin position="36"/>
        <end position="54"/>
    </location>
</feature>
<comment type="similarity">
    <text evidence="5">Belongs to the WD repeat PROPPIN family.</text>
</comment>
<keyword evidence="4" id="KW-0677">Repeat</keyword>
<dbReference type="Pfam" id="PF04072">
    <property type="entry name" value="LCM"/>
    <property type="match status" value="1"/>
</dbReference>
<dbReference type="OrthoDB" id="203237at2759"/>
<evidence type="ECO:0000256" key="6">
    <source>
        <dbReference type="SAM" id="MobiDB-lite"/>
    </source>
</evidence>
<evidence type="ECO:0000313" key="7">
    <source>
        <dbReference type="EMBL" id="EJK68170.1"/>
    </source>
</evidence>
<dbReference type="GO" id="GO:0032259">
    <property type="term" value="P:methylation"/>
    <property type="evidence" value="ECO:0007669"/>
    <property type="project" value="UniProtKB-KW"/>
</dbReference>
<feature type="compositionally biased region" description="Basic and acidic residues" evidence="6">
    <location>
        <begin position="95"/>
        <end position="109"/>
    </location>
</feature>
<sequence>MASDDEDEDELFQSCVSELLEDSEWPAVGGAGAGGSCNSCRDYSSRPVGTTLTVAGTPREADDRCDPETCHASPPQRTPRKPEATEALSKADVQPLRKEDALHFKDNNDPARNSQDDEPIPDKNDSKRNIQLREPSWDALASEERPVIRSVTYTRDQKCAIFASSDGVTIRVLDSMYELPLSPKRGKDNWTFSVPLKPDGATFAQMSNSTLAVVRPDSPRCVHICNLCDDLSNIAVLPLSAAVKRVELQEKVLVAMTADLRLHIFHIMHSDNPSDEVKISFITILNILHPTDSPRTLGNDGFCIGSYFDLSTSPDQPRLACKSFNGTPGSIRVYNPLKFHEVIDSAPRLDRRDSPPPARKVRRRLELVTTIDAHDHAVTRMVIGTSKRKSFLATCSSKGTSIRIYSLSEGKFMHEWYRGSRACKISSLSWNSECSHLTSFGSSGTIHVFSWGLKGRGSENNCPDEFEQVCDERASRAAEEPTTSLLRRIRTIGKVQRKHRSFAQLRWKHAARPTPPGNQRALTLFMHGSDANLVLFSMSGLLWRYSVDKDGVFSLKRTEDVFEEGHPSEPRPRRVRSHVAKSPQSTVPINWLGRMSDSTAQGVAKVRHWESLFPPDKQLYNDPFAYKMFPGSFFQRWMGTKTIDILYRFMGLGGFSEMISIRTKWLDTEVLRAVESETSPAKQLVILGAGYDTRGFRLDFCSRGNEDDFTVFEVDQPAVQEKKVSNLSWLSKNDANGKVIQERINAKKVHFVPIDFNKDDLREKLESHEGFRKCLRGDDIPCQIGKVVSMARLVGEPWISGWDTISFAAFLEENGYETVSDTTQGDYNGTYLKDAGRMLKNENDLLNMERFVVARVRD</sequence>
<keyword evidence="2" id="KW-0489">Methyltransferase</keyword>
<dbReference type="GO" id="GO:0008168">
    <property type="term" value="F:methyltransferase activity"/>
    <property type="evidence" value="ECO:0007669"/>
    <property type="project" value="UniProtKB-KW"/>
</dbReference>
<dbReference type="Gene3D" id="2.130.10.10">
    <property type="entry name" value="YVTN repeat-like/Quinoprotein amine dehydrogenase"/>
    <property type="match status" value="1"/>
</dbReference>
<evidence type="ECO:0000256" key="5">
    <source>
        <dbReference type="ARBA" id="ARBA00025740"/>
    </source>
</evidence>
<dbReference type="PANTHER" id="PTHR11227">
    <property type="entry name" value="WD-REPEAT PROTEIN INTERACTING WITH PHOSPHOINOSIDES WIPI -RELATED"/>
    <property type="match status" value="1"/>
</dbReference>
<dbReference type="InterPro" id="IPR048720">
    <property type="entry name" value="PROPPIN"/>
</dbReference>
<dbReference type="InterPro" id="IPR029063">
    <property type="entry name" value="SAM-dependent_MTases_sf"/>
</dbReference>
<dbReference type="SUPFAM" id="SSF50978">
    <property type="entry name" value="WD40 repeat-like"/>
    <property type="match status" value="1"/>
</dbReference>
<gene>
    <name evidence="7" type="ORF">THAOC_10674</name>
</gene>
<evidence type="ECO:0000256" key="3">
    <source>
        <dbReference type="ARBA" id="ARBA00022679"/>
    </source>
</evidence>
<name>K0SS15_THAOC</name>
<dbReference type="AlphaFoldDB" id="K0SS15"/>
<dbReference type="InterPro" id="IPR036322">
    <property type="entry name" value="WD40_repeat_dom_sf"/>
</dbReference>
<evidence type="ECO:0000256" key="2">
    <source>
        <dbReference type="ARBA" id="ARBA00022603"/>
    </source>
</evidence>
<feature type="region of interest" description="Disordered" evidence="6">
    <location>
        <begin position="26"/>
        <end position="136"/>
    </location>
</feature>
<dbReference type="SMART" id="SM00320">
    <property type="entry name" value="WD40"/>
    <property type="match status" value="3"/>
</dbReference>
<proteinExistence type="inferred from homology"/>
<dbReference type="Pfam" id="PF21032">
    <property type="entry name" value="PROPPIN"/>
    <property type="match status" value="1"/>
</dbReference>
<dbReference type="InterPro" id="IPR001680">
    <property type="entry name" value="WD40_rpt"/>
</dbReference>
<comment type="caution">
    <text evidence="7">The sequence shown here is derived from an EMBL/GenBank/DDBJ whole genome shotgun (WGS) entry which is preliminary data.</text>
</comment>
<evidence type="ECO:0000313" key="8">
    <source>
        <dbReference type="Proteomes" id="UP000266841"/>
    </source>
</evidence>
<keyword evidence="1" id="KW-0853">WD repeat</keyword>
<dbReference type="Gene3D" id="3.40.50.150">
    <property type="entry name" value="Vaccinia Virus protein VP39"/>
    <property type="match status" value="1"/>
</dbReference>
<reference evidence="7 8" key="1">
    <citation type="journal article" date="2012" name="Genome Biol.">
        <title>Genome and low-iron response of an oceanic diatom adapted to chronic iron limitation.</title>
        <authorList>
            <person name="Lommer M."/>
            <person name="Specht M."/>
            <person name="Roy A.S."/>
            <person name="Kraemer L."/>
            <person name="Andreson R."/>
            <person name="Gutowska M.A."/>
            <person name="Wolf J."/>
            <person name="Bergner S.V."/>
            <person name="Schilhabel M.B."/>
            <person name="Klostermeier U.C."/>
            <person name="Beiko R.G."/>
            <person name="Rosenstiel P."/>
            <person name="Hippler M."/>
            <person name="Laroche J."/>
        </authorList>
    </citation>
    <scope>NUCLEOTIDE SEQUENCE [LARGE SCALE GENOMIC DNA]</scope>
    <source>
        <strain evidence="7 8">CCMP1005</strain>
    </source>
</reference>
<keyword evidence="8" id="KW-1185">Reference proteome</keyword>
<organism evidence="7 8">
    <name type="scientific">Thalassiosira oceanica</name>
    <name type="common">Marine diatom</name>
    <dbReference type="NCBI Taxonomy" id="159749"/>
    <lineage>
        <taxon>Eukaryota</taxon>
        <taxon>Sar</taxon>
        <taxon>Stramenopiles</taxon>
        <taxon>Ochrophyta</taxon>
        <taxon>Bacillariophyta</taxon>
        <taxon>Coscinodiscophyceae</taxon>
        <taxon>Thalassiosirophycidae</taxon>
        <taxon>Thalassiosirales</taxon>
        <taxon>Thalassiosiraceae</taxon>
        <taxon>Thalassiosira</taxon>
    </lineage>
</organism>
<dbReference type="InterPro" id="IPR015943">
    <property type="entry name" value="WD40/YVTN_repeat-like_dom_sf"/>
</dbReference>
<dbReference type="Proteomes" id="UP000266841">
    <property type="component" value="Unassembled WGS sequence"/>
</dbReference>
<dbReference type="InterPro" id="IPR007213">
    <property type="entry name" value="Ppm1/Ppm2/Tcmp"/>
</dbReference>
<feature type="compositionally biased region" description="Basic and acidic residues" evidence="6">
    <location>
        <begin position="59"/>
        <end position="69"/>
    </location>
</feature>